<evidence type="ECO:0000313" key="1">
    <source>
        <dbReference type="EMBL" id="BDI31460.1"/>
    </source>
</evidence>
<dbReference type="KEGG" id="ccot:CCAX7_35110"/>
<dbReference type="Proteomes" id="UP000287394">
    <property type="component" value="Chromosome"/>
</dbReference>
<protein>
    <submittedName>
        <fullName evidence="1">Uncharacterized protein</fullName>
    </submittedName>
</protein>
<name>A0A402CY58_9BACT</name>
<dbReference type="EMBL" id="AP025739">
    <property type="protein sequence ID" value="BDI31460.1"/>
    <property type="molecule type" value="Genomic_DNA"/>
</dbReference>
<proteinExistence type="predicted"/>
<dbReference type="RefSeq" id="WP_119322259.1">
    <property type="nucleotide sequence ID" value="NZ_AP025739.1"/>
</dbReference>
<gene>
    <name evidence="1" type="ORF">CCAX7_35110</name>
</gene>
<reference evidence="1 2" key="1">
    <citation type="journal article" date="2019" name="Int. J. Syst. Evol. Microbiol.">
        <title>Capsulimonas corticalis gen. nov., sp. nov., an aerobic capsulated bacterium, of a novel bacterial order, Capsulimonadales ord. nov., of the class Armatimonadia of the phylum Armatimonadetes.</title>
        <authorList>
            <person name="Li J."/>
            <person name="Kudo C."/>
            <person name="Tonouchi A."/>
        </authorList>
    </citation>
    <scope>NUCLEOTIDE SEQUENCE [LARGE SCALE GENOMIC DNA]</scope>
    <source>
        <strain evidence="1 2">AX-7</strain>
    </source>
</reference>
<dbReference type="AlphaFoldDB" id="A0A402CY58"/>
<sequence length="311" mass="34753">MTTHDPQNISRTLRSPRLSVEIDVPGARYRGSRYDWTSFVRQVTLDGAHTFCGVESPIPGQGDGGVGLCGEFGIFTALDYEAAKPDEKFSKLGVGMLTRIDEARYQFSRPYEIEPAIMASTWTEDSVYLVIEHHDCRGTAARLEKIIRVEDNHLIVASRLVNTGAAILRTEEYAHNYLALDGAPITPDYSLSAPSAIRDMLIAHQAERGSWGATWTVDEKSLLRAKSPAEGAFYLRAAPPNHTAPPLAEAGTYWEITNNTTGLTVRETTDFPWWNFALYGTEHTICPEVFIRLNVSPGQYQSWSRRYTFTD</sequence>
<evidence type="ECO:0000313" key="2">
    <source>
        <dbReference type="Proteomes" id="UP000287394"/>
    </source>
</evidence>
<keyword evidence="2" id="KW-1185">Reference proteome</keyword>
<dbReference type="OrthoDB" id="5621785at2"/>
<organism evidence="1 2">
    <name type="scientific">Capsulimonas corticalis</name>
    <dbReference type="NCBI Taxonomy" id="2219043"/>
    <lineage>
        <taxon>Bacteria</taxon>
        <taxon>Bacillati</taxon>
        <taxon>Armatimonadota</taxon>
        <taxon>Armatimonadia</taxon>
        <taxon>Capsulimonadales</taxon>
        <taxon>Capsulimonadaceae</taxon>
        <taxon>Capsulimonas</taxon>
    </lineage>
</organism>
<accession>A0A402CY58</accession>